<evidence type="ECO:0000256" key="7">
    <source>
        <dbReference type="ARBA" id="ARBA00023049"/>
    </source>
</evidence>
<keyword evidence="7" id="KW-0482">Metalloprotease</keyword>
<evidence type="ECO:0000256" key="6">
    <source>
        <dbReference type="ARBA" id="ARBA00022833"/>
    </source>
</evidence>
<comment type="caution">
    <text evidence="19">The sequence shown here is derived from an EMBL/GenBank/DDBJ whole genome shotgun (WGS) entry which is preliminary data.</text>
</comment>
<dbReference type="FunFam" id="3.40.630.10:FF:000018">
    <property type="entry name" value="Aminoacyl-histidine dipeptidase PepD"/>
    <property type="match status" value="1"/>
</dbReference>
<dbReference type="SUPFAM" id="SSF53187">
    <property type="entry name" value="Zn-dependent exopeptidases"/>
    <property type="match status" value="1"/>
</dbReference>
<dbReference type="PIRSF" id="PIRSF016599">
    <property type="entry name" value="Xaa-His_dipept"/>
    <property type="match status" value="1"/>
</dbReference>
<dbReference type="Proteomes" id="UP000613208">
    <property type="component" value="Unassembled WGS sequence"/>
</dbReference>
<evidence type="ECO:0000256" key="1">
    <source>
        <dbReference type="ARBA" id="ARBA00001941"/>
    </source>
</evidence>
<evidence type="ECO:0000313" key="20">
    <source>
        <dbReference type="Proteomes" id="UP000613208"/>
    </source>
</evidence>
<dbReference type="InterPro" id="IPR011650">
    <property type="entry name" value="Peptidase_M20_dimer"/>
</dbReference>
<evidence type="ECO:0000256" key="13">
    <source>
        <dbReference type="ARBA" id="ARBA00071271"/>
    </source>
</evidence>
<dbReference type="CDD" id="cd03890">
    <property type="entry name" value="M20_pepD"/>
    <property type="match status" value="1"/>
</dbReference>
<dbReference type="GO" id="GO:0005829">
    <property type="term" value="C:cytosol"/>
    <property type="evidence" value="ECO:0007669"/>
    <property type="project" value="TreeGrafter"/>
</dbReference>
<dbReference type="PANTHER" id="PTHR43501">
    <property type="entry name" value="CYTOSOL NON-SPECIFIC DIPEPTIDASE"/>
    <property type="match status" value="1"/>
</dbReference>
<dbReference type="GO" id="GO:0070573">
    <property type="term" value="F:metallodipeptidase activity"/>
    <property type="evidence" value="ECO:0007669"/>
    <property type="project" value="TreeGrafter"/>
</dbReference>
<evidence type="ECO:0000259" key="18">
    <source>
        <dbReference type="Pfam" id="PF07687"/>
    </source>
</evidence>
<organism evidence="19 20">
    <name type="scientific">Anaerostipes butyraticus</name>
    <dbReference type="NCBI Taxonomy" id="645466"/>
    <lineage>
        <taxon>Bacteria</taxon>
        <taxon>Bacillati</taxon>
        <taxon>Bacillota</taxon>
        <taxon>Clostridia</taxon>
        <taxon>Lachnospirales</taxon>
        <taxon>Lachnospiraceae</taxon>
        <taxon>Anaerostipes</taxon>
    </lineage>
</organism>
<evidence type="ECO:0000256" key="16">
    <source>
        <dbReference type="ARBA" id="ARBA00077688"/>
    </source>
</evidence>
<evidence type="ECO:0000256" key="9">
    <source>
        <dbReference type="ARBA" id="ARBA00036421"/>
    </source>
</evidence>
<dbReference type="RefSeq" id="WP_201310574.1">
    <property type="nucleotide sequence ID" value="NZ_BLYI01000027.1"/>
</dbReference>
<dbReference type="AlphaFoldDB" id="A0A916Q5N2"/>
<gene>
    <name evidence="19" type="ORF">ANBU17_12060</name>
</gene>
<comment type="cofactor">
    <cofactor evidence="1">
        <name>Co(2+)</name>
        <dbReference type="ChEBI" id="CHEBI:48828"/>
    </cofactor>
</comment>
<keyword evidence="4" id="KW-0479">Metal-binding</keyword>
<comment type="cofactor">
    <cofactor evidence="2">
        <name>Zn(2+)</name>
        <dbReference type="ChEBI" id="CHEBI:29105"/>
    </cofactor>
</comment>
<dbReference type="PRINTS" id="PR00934">
    <property type="entry name" value="XHISDIPTASE"/>
</dbReference>
<evidence type="ECO:0000256" key="14">
    <source>
        <dbReference type="ARBA" id="ARBA00075285"/>
    </source>
</evidence>
<keyword evidence="3" id="KW-0645">Protease</keyword>
<evidence type="ECO:0000256" key="8">
    <source>
        <dbReference type="ARBA" id="ARBA00023285"/>
    </source>
</evidence>
<evidence type="ECO:0000256" key="10">
    <source>
        <dbReference type="ARBA" id="ARBA00038976"/>
    </source>
</evidence>
<keyword evidence="8" id="KW-0170">Cobalt</keyword>
<evidence type="ECO:0000256" key="12">
    <source>
        <dbReference type="ARBA" id="ARBA00061423"/>
    </source>
</evidence>
<comment type="similarity">
    <text evidence="12">Belongs to the peptidase M20C family.</text>
</comment>
<reference evidence="19" key="1">
    <citation type="submission" date="2020-06" db="EMBL/GenBank/DDBJ databases">
        <title>Characterization of fructooligosaccharide metabolism and fructooligosaccharide-degrading enzymes in human commensal butyrate producers.</title>
        <authorList>
            <person name="Tanno H."/>
            <person name="Fujii T."/>
            <person name="Hirano K."/>
            <person name="Maeno S."/>
            <person name="Tonozuka T."/>
            <person name="Sakamoto M."/>
            <person name="Ohkuma M."/>
            <person name="Tochio T."/>
            <person name="Endo A."/>
        </authorList>
    </citation>
    <scope>NUCLEOTIDE SEQUENCE</scope>
    <source>
        <strain evidence="19">JCM 17466</strain>
    </source>
</reference>
<evidence type="ECO:0000256" key="15">
    <source>
        <dbReference type="ARBA" id="ARBA00076004"/>
    </source>
</evidence>
<dbReference type="Pfam" id="PF01546">
    <property type="entry name" value="Peptidase_M20"/>
    <property type="match status" value="1"/>
</dbReference>
<dbReference type="InterPro" id="IPR001160">
    <property type="entry name" value="Peptidase_M20C"/>
</dbReference>
<keyword evidence="5" id="KW-0378">Hydrolase</keyword>
<evidence type="ECO:0000313" key="19">
    <source>
        <dbReference type="EMBL" id="GFO84859.1"/>
    </source>
</evidence>
<evidence type="ECO:0000256" key="2">
    <source>
        <dbReference type="ARBA" id="ARBA00001947"/>
    </source>
</evidence>
<dbReference type="FunFam" id="3.40.630.10:FF:000015">
    <property type="entry name" value="Aminoacyl-histidine dipeptidase PepD"/>
    <property type="match status" value="1"/>
</dbReference>
<feature type="domain" description="Peptidase M20 dimerisation" evidence="18">
    <location>
        <begin position="209"/>
        <end position="290"/>
    </location>
</feature>
<sequence length="486" mass="53151">MEYKITGYQPEKLFHFFEEISAIPRGSGNEKGISDYLVSFAKERGLWVHQDEASNVIIKKKGSEGAEDLPAVMLQGHIDMVCEKVAGVDHDFTKDGLELIVKDGVLTANGTTLGADNGVAVALMLMVLDDEDIKHPPVECVFTTEEEVGLNGAKALDKSLISARTMINMDSEEEGIATISCAGGLRIECSRKNVREEAEGTLVKIVMSGLKGGHSGTDIDLERKNANRLMARVIYQLMKNTDGKLVSFAGGTKDNAIPRECEASLIYADPKEAGKAEEIAENLAGVLADEITPYEEGFVCEVTAEAGQKVKAVPAEDAKAYVTAIYLAPNGVQSRNIKMDRFVVNSVNLGVVCADEDQLVLVFSPRSSVASLQDELKARIGLLADTFGFTTEYSGEYPGWNFLEESPIREVFKESYRELFGRELQTEALHAGLECGLFCDAIPGLDAIAVGPQLYHVHTPEENLPLDSFERFYKLLKDVLRRLAEK</sequence>
<dbReference type="EC" id="3.4.13.18" evidence="10"/>
<dbReference type="GO" id="GO:0046872">
    <property type="term" value="F:metal ion binding"/>
    <property type="evidence" value="ECO:0007669"/>
    <property type="project" value="UniProtKB-KW"/>
</dbReference>
<dbReference type="Pfam" id="PF07687">
    <property type="entry name" value="M20_dimer"/>
    <property type="match status" value="1"/>
</dbReference>
<evidence type="ECO:0000256" key="4">
    <source>
        <dbReference type="ARBA" id="ARBA00022723"/>
    </source>
</evidence>
<comment type="catalytic activity">
    <reaction evidence="9">
        <text>Hydrolysis of dipeptides, preferentially hydrophobic dipeptides including prolyl amino acids.</text>
        <dbReference type="EC" id="3.4.13.18"/>
    </reaction>
</comment>
<accession>A0A916Q5N2</accession>
<dbReference type="InterPro" id="IPR002933">
    <property type="entry name" value="Peptidase_M20"/>
</dbReference>
<dbReference type="GO" id="GO:0006508">
    <property type="term" value="P:proteolysis"/>
    <property type="evidence" value="ECO:0007669"/>
    <property type="project" value="UniProtKB-KW"/>
</dbReference>
<keyword evidence="20" id="KW-1185">Reference proteome</keyword>
<evidence type="ECO:0000256" key="11">
    <source>
        <dbReference type="ARBA" id="ARBA00044252"/>
    </source>
</evidence>
<proteinExistence type="inferred from homology"/>
<dbReference type="NCBIfam" id="TIGR01893">
    <property type="entry name" value="aa-his-dipept"/>
    <property type="match status" value="1"/>
</dbReference>
<keyword evidence="6" id="KW-0862">Zinc</keyword>
<protein>
    <recommendedName>
        <fullName evidence="13">Cytosol non-specific dipeptidase</fullName>
        <ecNumber evidence="10">3.4.13.18</ecNumber>
    </recommendedName>
    <alternativeName>
        <fullName evidence="16">Aminoacyl-histidine dipeptidase</fullName>
    </alternativeName>
    <alternativeName>
        <fullName evidence="15">Beta-alanyl-histidine dipeptidase</fullName>
    </alternativeName>
    <alternativeName>
        <fullName evidence="14">Carnosinase</fullName>
    </alternativeName>
    <alternativeName>
        <fullName evidence="11">Peptidase D</fullName>
    </alternativeName>
    <alternativeName>
        <fullName evidence="17">Xaa-His dipeptidase</fullName>
    </alternativeName>
</protein>
<evidence type="ECO:0000256" key="5">
    <source>
        <dbReference type="ARBA" id="ARBA00022801"/>
    </source>
</evidence>
<dbReference type="PANTHER" id="PTHR43501:SF1">
    <property type="entry name" value="CYTOSOL NON-SPECIFIC DIPEPTIDASE"/>
    <property type="match status" value="1"/>
</dbReference>
<dbReference type="EMBL" id="BLYI01000027">
    <property type="protein sequence ID" value="GFO84859.1"/>
    <property type="molecule type" value="Genomic_DNA"/>
</dbReference>
<evidence type="ECO:0000256" key="3">
    <source>
        <dbReference type="ARBA" id="ARBA00022670"/>
    </source>
</evidence>
<name>A0A916Q5N2_9FIRM</name>
<dbReference type="Gene3D" id="3.40.630.10">
    <property type="entry name" value="Zn peptidases"/>
    <property type="match status" value="2"/>
</dbReference>
<evidence type="ECO:0000256" key="17">
    <source>
        <dbReference type="ARBA" id="ARBA00078074"/>
    </source>
</evidence>